<evidence type="ECO:0000313" key="3">
    <source>
        <dbReference type="EMBL" id="RAG81383.1"/>
    </source>
</evidence>
<sequence length="519" mass="56253">MAAGAAGLSSLAGCSENDGGGAGNGSATARPADVRTGNPITRENREAGSRGWMSADRGATPVTDDLSQIKAFADTTSVTHGEQIAFHVATAAPQSYTVAVYRMGHYGGAGGRLLTTSPKQRGQQQPAPEVDGPNGTVRTSWQPSWSLEIPRDWVSGLYLASFTTERGERTAVPFAVRDDSRASTFLVVLPFNTYQAYNQYPFDGTLGRSLYYGFLPSATDPAAGAKAPDGHTYPAEPVARQRYVRHYPQRSRAVSFRRPYQHDGMPAEFALDLAFVSWAEREGWDVTYATNLDLHEGRVVPSRHQALLFSGHDEYWSQEMRQTVEQGVAGGLSLATFAANDCYWKVRIDRDPTGFPLMTCYKTDPDPIHDPTGPTTFWRRAAPNGALAEQRLLGGQYTGAVVGTFPLTVSTATHWFWQGTDLIDGDFLPDLVSGEADGQQRGVPLPAASEHLLLSDSQFRAAGRSRMQQQNTTLYRATAGGWVFNAGTFGWALALGGGPKLEIPQAQIATRNLVTRLKA</sequence>
<dbReference type="AlphaFoldDB" id="A0A2X0ICQ6"/>
<comment type="caution">
    <text evidence="3">The sequence shown here is derived from an EMBL/GenBank/DDBJ whole genome shotgun (WGS) entry which is preliminary data.</text>
</comment>
<proteinExistence type="predicted"/>
<dbReference type="Pfam" id="PF20254">
    <property type="entry name" value="DMFA2_C"/>
    <property type="match status" value="1"/>
</dbReference>
<evidence type="ECO:0000259" key="2">
    <source>
        <dbReference type="Pfam" id="PF20254"/>
    </source>
</evidence>
<feature type="compositionally biased region" description="Polar residues" evidence="1">
    <location>
        <begin position="114"/>
        <end position="126"/>
    </location>
</feature>
<protein>
    <recommendedName>
        <fullName evidence="2">N,N-dimethylformamidase beta subunit-like C-terminal domain-containing protein</fullName>
    </recommendedName>
</protein>
<dbReference type="EMBL" id="QKYN01000161">
    <property type="protein sequence ID" value="RAG81383.1"/>
    <property type="molecule type" value="Genomic_DNA"/>
</dbReference>
<keyword evidence="4" id="KW-1185">Reference proteome</keyword>
<evidence type="ECO:0000256" key="1">
    <source>
        <dbReference type="SAM" id="MobiDB-lite"/>
    </source>
</evidence>
<name>A0A2X0ICQ6_9ACTN</name>
<feature type="domain" description="N,N-dimethylformamidase beta subunit-like C-terminal" evidence="2">
    <location>
        <begin position="97"/>
        <end position="496"/>
    </location>
</feature>
<accession>A0A2X0ICQ6</accession>
<organism evidence="3 4">
    <name type="scientific">Streptacidiphilus pinicola</name>
    <dbReference type="NCBI Taxonomy" id="2219663"/>
    <lineage>
        <taxon>Bacteria</taxon>
        <taxon>Bacillati</taxon>
        <taxon>Actinomycetota</taxon>
        <taxon>Actinomycetes</taxon>
        <taxon>Kitasatosporales</taxon>
        <taxon>Streptomycetaceae</taxon>
        <taxon>Streptacidiphilus</taxon>
    </lineage>
</organism>
<dbReference type="InterPro" id="IPR046540">
    <property type="entry name" value="DMFA2_C"/>
</dbReference>
<evidence type="ECO:0000313" key="4">
    <source>
        <dbReference type="Proteomes" id="UP000248889"/>
    </source>
</evidence>
<dbReference type="Proteomes" id="UP000248889">
    <property type="component" value="Unassembled WGS sequence"/>
</dbReference>
<feature type="region of interest" description="Disordered" evidence="1">
    <location>
        <begin position="111"/>
        <end position="141"/>
    </location>
</feature>
<gene>
    <name evidence="3" type="ORF">DN069_32925</name>
</gene>
<feature type="region of interest" description="Disordered" evidence="1">
    <location>
        <begin position="18"/>
        <end position="60"/>
    </location>
</feature>
<reference evidence="3 4" key="1">
    <citation type="submission" date="2018-06" db="EMBL/GenBank/DDBJ databases">
        <title>Streptacidiphilus pinicola sp. nov., isolated from pine grove soil.</title>
        <authorList>
            <person name="Roh S.G."/>
            <person name="Park S."/>
            <person name="Kim M.-K."/>
            <person name="Yun B.-R."/>
            <person name="Park J."/>
            <person name="Kim M.J."/>
            <person name="Kim Y.S."/>
            <person name="Kim S.B."/>
        </authorList>
    </citation>
    <scope>NUCLEOTIDE SEQUENCE [LARGE SCALE GENOMIC DNA]</scope>
    <source>
        <strain evidence="3 4">MMS16-CNU450</strain>
    </source>
</reference>